<feature type="region of interest" description="Disordered" evidence="1">
    <location>
        <begin position="135"/>
        <end position="162"/>
    </location>
</feature>
<evidence type="ECO:0000313" key="3">
    <source>
        <dbReference type="EMBL" id="SFO69912.1"/>
    </source>
</evidence>
<protein>
    <submittedName>
        <fullName evidence="3">Transglycosylase SLT domain-containing protein</fullName>
    </submittedName>
</protein>
<reference evidence="4" key="1">
    <citation type="submission" date="2016-10" db="EMBL/GenBank/DDBJ databases">
        <authorList>
            <person name="Varghese N."/>
            <person name="Submissions S."/>
        </authorList>
    </citation>
    <scope>NUCLEOTIDE SEQUENCE [LARGE SCALE GENOMIC DNA]</scope>
    <source>
        <strain evidence="4">DSM 44208</strain>
    </source>
</reference>
<feature type="compositionally biased region" description="Low complexity" evidence="1">
    <location>
        <begin position="145"/>
        <end position="157"/>
    </location>
</feature>
<dbReference type="InterPro" id="IPR023346">
    <property type="entry name" value="Lysozyme-like_dom_sf"/>
</dbReference>
<feature type="compositionally biased region" description="Low complexity" evidence="1">
    <location>
        <begin position="202"/>
        <end position="212"/>
    </location>
</feature>
<sequence>MPSHTPNTPAAPATVEPTAVEPTAVEPTGAQPATLELPAAETPARRRFGRPARTGARRSSPPLGPRRPALLLATAAAGALVVGVVTTSSPAAEAGTETAGTSVSVAAQLGVADRQTADVEAAPQAGDLAPLEDLAASRSDRSAEEASAAQAQAAADQAELDRRAAEEAARIAAEQEAARVAAEQEAARAAAEAQAAAEAAAAAEAEQAAAEEAAAEESSEPAPAAAPAAQGSFKDYALSKVGSAQQFSCLEKLWGKESGWNPNAQNPTSTAYGIPQFLDSTWASTGIAKTSDGYRQIDAGLIYIESRYGTPCDAWAHSQATGWY</sequence>
<dbReference type="Pfam" id="PF01464">
    <property type="entry name" value="SLT"/>
    <property type="match status" value="1"/>
</dbReference>
<accession>A0A1I5JAX8</accession>
<feature type="compositionally biased region" description="Low complexity" evidence="1">
    <location>
        <begin position="57"/>
        <end position="68"/>
    </location>
</feature>
<organism evidence="3 4">
    <name type="scientific">Geodermatophilus dictyosporus</name>
    <dbReference type="NCBI Taxonomy" id="1523247"/>
    <lineage>
        <taxon>Bacteria</taxon>
        <taxon>Bacillati</taxon>
        <taxon>Actinomycetota</taxon>
        <taxon>Actinomycetes</taxon>
        <taxon>Geodermatophilales</taxon>
        <taxon>Geodermatophilaceae</taxon>
        <taxon>Geodermatophilus</taxon>
    </lineage>
</organism>
<evidence type="ECO:0000256" key="1">
    <source>
        <dbReference type="SAM" id="MobiDB-lite"/>
    </source>
</evidence>
<dbReference type="Proteomes" id="UP000198857">
    <property type="component" value="Unassembled WGS sequence"/>
</dbReference>
<feature type="compositionally biased region" description="Low complexity" evidence="1">
    <location>
        <begin position="8"/>
        <end position="28"/>
    </location>
</feature>
<feature type="region of interest" description="Disordered" evidence="1">
    <location>
        <begin position="1"/>
        <end position="68"/>
    </location>
</feature>
<name>A0A1I5JAX8_9ACTN</name>
<dbReference type="Gene3D" id="1.10.530.10">
    <property type="match status" value="1"/>
</dbReference>
<evidence type="ECO:0000313" key="4">
    <source>
        <dbReference type="Proteomes" id="UP000198857"/>
    </source>
</evidence>
<evidence type="ECO:0000259" key="2">
    <source>
        <dbReference type="Pfam" id="PF01464"/>
    </source>
</evidence>
<dbReference type="AlphaFoldDB" id="A0A1I5JAX8"/>
<proteinExistence type="predicted"/>
<keyword evidence="4" id="KW-1185">Reference proteome</keyword>
<feature type="domain" description="Transglycosylase SLT" evidence="2">
    <location>
        <begin position="252"/>
        <end position="310"/>
    </location>
</feature>
<gene>
    <name evidence="3" type="ORF">SAMN05660464_0607</name>
</gene>
<dbReference type="STRING" id="1523247.SAMN05660464_0607"/>
<dbReference type="RefSeq" id="WP_169063677.1">
    <property type="nucleotide sequence ID" value="NZ_FOWQ01000001.1"/>
</dbReference>
<dbReference type="InterPro" id="IPR008258">
    <property type="entry name" value="Transglycosylase_SLT_dom_1"/>
</dbReference>
<dbReference type="EMBL" id="FOWQ01000001">
    <property type="protein sequence ID" value="SFO69912.1"/>
    <property type="molecule type" value="Genomic_DNA"/>
</dbReference>
<feature type="region of interest" description="Disordered" evidence="1">
    <location>
        <begin position="202"/>
        <end position="227"/>
    </location>
</feature>
<dbReference type="SUPFAM" id="SSF53955">
    <property type="entry name" value="Lysozyme-like"/>
    <property type="match status" value="1"/>
</dbReference>